<dbReference type="GO" id="GO:0003844">
    <property type="term" value="F:1,4-alpha-glucan branching enzyme activity"/>
    <property type="evidence" value="ECO:0007669"/>
    <property type="project" value="UniProtKB-UniRule"/>
</dbReference>
<dbReference type="SMART" id="SM00642">
    <property type="entry name" value="Aamy"/>
    <property type="match status" value="1"/>
</dbReference>
<dbReference type="SUPFAM" id="SSF81296">
    <property type="entry name" value="E set domains"/>
    <property type="match status" value="2"/>
</dbReference>
<evidence type="ECO:0000256" key="8">
    <source>
        <dbReference type="ARBA" id="ARBA00023056"/>
    </source>
</evidence>
<evidence type="ECO:0000256" key="3">
    <source>
        <dbReference type="ARBA" id="ARBA00004964"/>
    </source>
</evidence>
<keyword evidence="6 10" id="KW-0328">Glycosyltransferase</keyword>
<dbReference type="GO" id="GO:0005829">
    <property type="term" value="C:cytosol"/>
    <property type="evidence" value="ECO:0007669"/>
    <property type="project" value="TreeGrafter"/>
</dbReference>
<accession>A0A328ADC8</accession>
<dbReference type="Proteomes" id="UP000249725">
    <property type="component" value="Unassembled WGS sequence"/>
</dbReference>
<evidence type="ECO:0000256" key="1">
    <source>
        <dbReference type="ARBA" id="ARBA00000826"/>
    </source>
</evidence>
<comment type="caution">
    <text evidence="13">The sequence shown here is derived from an EMBL/GenBank/DDBJ whole genome shotgun (WGS) entry which is preliminary data.</text>
</comment>
<dbReference type="EMBL" id="QFYR01000003">
    <property type="protein sequence ID" value="RAK52226.1"/>
    <property type="molecule type" value="Genomic_DNA"/>
</dbReference>
<feature type="active site" description="Nucleophile" evidence="10 11">
    <location>
        <position position="366"/>
    </location>
</feature>
<keyword evidence="7 10" id="KW-0808">Transferase</keyword>
<dbReference type="PANTHER" id="PTHR43651">
    <property type="entry name" value="1,4-ALPHA-GLUCAN-BRANCHING ENZYME"/>
    <property type="match status" value="1"/>
</dbReference>
<dbReference type="InterPro" id="IPR004193">
    <property type="entry name" value="Glyco_hydro_13_N"/>
</dbReference>
<keyword evidence="8 10" id="KW-0320">Glycogen biosynthesis</keyword>
<comment type="subunit">
    <text evidence="10">Monomer.</text>
</comment>
<comment type="catalytic activity">
    <reaction evidence="1 10">
        <text>Transfers a segment of a (1-&gt;4)-alpha-D-glucan chain to a primary hydroxy group in a similar glucan chain.</text>
        <dbReference type="EC" id="2.4.1.18"/>
    </reaction>
</comment>
<keyword evidence="9 10" id="KW-0119">Carbohydrate metabolism</keyword>
<comment type="function">
    <text evidence="2 10">Catalyzes the formation of the alpha-1,6-glucosidic linkages in glycogen by scission of a 1,4-alpha-linked oligosaccharide from growing alpha-1,4-glucan chains and the subsequent attachment of the oligosaccharide to the alpha-1,6 position.</text>
</comment>
<evidence type="ECO:0000256" key="6">
    <source>
        <dbReference type="ARBA" id="ARBA00022676"/>
    </source>
</evidence>
<evidence type="ECO:0000256" key="10">
    <source>
        <dbReference type="HAMAP-Rule" id="MF_00685"/>
    </source>
</evidence>
<keyword evidence="14" id="KW-1185">Reference proteome</keyword>
<gene>
    <name evidence="10" type="primary">glgB</name>
    <name evidence="13" type="ORF">DJ018_13845</name>
</gene>
<feature type="active site" description="Proton donor" evidence="10 11">
    <location>
        <position position="419"/>
    </location>
</feature>
<dbReference type="AlphaFoldDB" id="A0A328ADC8"/>
<evidence type="ECO:0000256" key="2">
    <source>
        <dbReference type="ARBA" id="ARBA00002953"/>
    </source>
</evidence>
<dbReference type="Pfam" id="PF02922">
    <property type="entry name" value="CBM_48"/>
    <property type="match status" value="1"/>
</dbReference>
<name>A0A328ADC8_9CAUL</name>
<keyword evidence="5 10" id="KW-0321">Glycogen metabolism</keyword>
<dbReference type="NCBIfam" id="NF003811">
    <property type="entry name" value="PRK05402.1"/>
    <property type="match status" value="1"/>
</dbReference>
<dbReference type="Gene3D" id="2.60.40.1180">
    <property type="entry name" value="Golgi alpha-mannosidase II"/>
    <property type="match status" value="1"/>
</dbReference>
<evidence type="ECO:0000313" key="13">
    <source>
        <dbReference type="EMBL" id="RAK52226.1"/>
    </source>
</evidence>
<dbReference type="UniPathway" id="UPA00164"/>
<dbReference type="InterPro" id="IPR006407">
    <property type="entry name" value="GlgB"/>
</dbReference>
<feature type="domain" description="Glycosyl hydrolase family 13 catalytic" evidence="12">
    <location>
        <begin position="208"/>
        <end position="576"/>
    </location>
</feature>
<evidence type="ECO:0000256" key="9">
    <source>
        <dbReference type="ARBA" id="ARBA00023277"/>
    </source>
</evidence>
<dbReference type="CDD" id="cd11322">
    <property type="entry name" value="AmyAc_Glg_BE"/>
    <property type="match status" value="1"/>
</dbReference>
<comment type="pathway">
    <text evidence="3 10">Glycan biosynthesis; glycogen biosynthesis.</text>
</comment>
<dbReference type="Gene3D" id="2.60.40.10">
    <property type="entry name" value="Immunoglobulins"/>
    <property type="match status" value="1"/>
</dbReference>
<dbReference type="Gene3D" id="3.20.20.80">
    <property type="entry name" value="Glycosidases"/>
    <property type="match status" value="1"/>
</dbReference>
<dbReference type="InterPro" id="IPR037439">
    <property type="entry name" value="Branching_enzy"/>
</dbReference>
<evidence type="ECO:0000256" key="7">
    <source>
        <dbReference type="ARBA" id="ARBA00022679"/>
    </source>
</evidence>
<dbReference type="NCBIfam" id="TIGR01515">
    <property type="entry name" value="branching_enzym"/>
    <property type="match status" value="1"/>
</dbReference>
<evidence type="ECO:0000259" key="12">
    <source>
        <dbReference type="SMART" id="SM00642"/>
    </source>
</evidence>
<protein>
    <recommendedName>
        <fullName evidence="10">1,4-alpha-glucan branching enzyme GlgB</fullName>
        <ecNumber evidence="10">2.4.1.18</ecNumber>
    </recommendedName>
    <alternativeName>
        <fullName evidence="10">1,4-alpha-D-glucan:1,4-alpha-D-glucan 6-glucosyl-transferase</fullName>
    </alternativeName>
    <alternativeName>
        <fullName evidence="10">Alpha-(1-&gt;4)-glucan branching enzyme</fullName>
    </alternativeName>
    <alternativeName>
        <fullName evidence="10">Glycogen branching enzyme</fullName>
        <shortName evidence="10">BE</shortName>
    </alternativeName>
</protein>
<evidence type="ECO:0000256" key="4">
    <source>
        <dbReference type="ARBA" id="ARBA00009000"/>
    </source>
</evidence>
<dbReference type="HAMAP" id="MF_00685">
    <property type="entry name" value="GlgB"/>
    <property type="match status" value="1"/>
</dbReference>
<evidence type="ECO:0000313" key="14">
    <source>
        <dbReference type="Proteomes" id="UP000249725"/>
    </source>
</evidence>
<dbReference type="GO" id="GO:0005978">
    <property type="term" value="P:glycogen biosynthetic process"/>
    <property type="evidence" value="ECO:0007669"/>
    <property type="project" value="UniProtKB-UniRule"/>
</dbReference>
<comment type="similarity">
    <text evidence="4 10">Belongs to the glycosyl hydrolase 13 family. GlgB subfamily.</text>
</comment>
<reference evidence="14" key="1">
    <citation type="submission" date="2018-05" db="EMBL/GenBank/DDBJ databases">
        <authorList>
            <person name="Li X."/>
        </authorList>
    </citation>
    <scope>NUCLEOTIDE SEQUENCE [LARGE SCALE GENOMIC DNA]</scope>
    <source>
        <strain evidence="14">YIM 73061</strain>
    </source>
</reference>
<dbReference type="GO" id="GO:0043169">
    <property type="term" value="F:cation binding"/>
    <property type="evidence" value="ECO:0007669"/>
    <property type="project" value="InterPro"/>
</dbReference>
<dbReference type="InterPro" id="IPR014756">
    <property type="entry name" value="Ig_E-set"/>
</dbReference>
<dbReference type="NCBIfam" id="NF008967">
    <property type="entry name" value="PRK12313.1"/>
    <property type="match status" value="1"/>
</dbReference>
<dbReference type="OrthoDB" id="9800174at2"/>
<organism evidence="13 14">
    <name type="scientific">Phenylobacterium deserti</name>
    <dbReference type="NCBI Taxonomy" id="1914756"/>
    <lineage>
        <taxon>Bacteria</taxon>
        <taxon>Pseudomonadati</taxon>
        <taxon>Pseudomonadota</taxon>
        <taxon>Alphaproteobacteria</taxon>
        <taxon>Caulobacterales</taxon>
        <taxon>Caulobacteraceae</taxon>
        <taxon>Phenylobacterium</taxon>
    </lineage>
</organism>
<dbReference type="FunFam" id="2.60.40.10:FF:000169">
    <property type="entry name" value="1,4-alpha-glucan branching enzyme GlgB"/>
    <property type="match status" value="1"/>
</dbReference>
<dbReference type="PIRSF" id="PIRSF000463">
    <property type="entry name" value="GlgB"/>
    <property type="match status" value="1"/>
</dbReference>
<dbReference type="InterPro" id="IPR013780">
    <property type="entry name" value="Glyco_hydro_b"/>
</dbReference>
<dbReference type="FunFam" id="2.60.40.1180:FF:000002">
    <property type="entry name" value="1,4-alpha-glucan branching enzyme GlgB"/>
    <property type="match status" value="1"/>
</dbReference>
<dbReference type="InterPro" id="IPR044143">
    <property type="entry name" value="GlgB_N_E_set_prok"/>
</dbReference>
<dbReference type="FunFam" id="3.20.20.80:FF:000003">
    <property type="entry name" value="1,4-alpha-glucan branching enzyme GlgB"/>
    <property type="match status" value="1"/>
</dbReference>
<dbReference type="Pfam" id="PF02806">
    <property type="entry name" value="Alpha-amylase_C"/>
    <property type="match status" value="1"/>
</dbReference>
<dbReference type="InterPro" id="IPR013783">
    <property type="entry name" value="Ig-like_fold"/>
</dbReference>
<dbReference type="CDD" id="cd02855">
    <property type="entry name" value="E_set_GBE_prok_N"/>
    <property type="match status" value="1"/>
</dbReference>
<evidence type="ECO:0000256" key="11">
    <source>
        <dbReference type="PIRSR" id="PIRSR000463-1"/>
    </source>
</evidence>
<dbReference type="SUPFAM" id="SSF51011">
    <property type="entry name" value="Glycosyl hydrolase domain"/>
    <property type="match status" value="1"/>
</dbReference>
<dbReference type="InterPro" id="IPR017853">
    <property type="entry name" value="GH"/>
</dbReference>
<dbReference type="EC" id="2.4.1.18" evidence="10"/>
<dbReference type="Pfam" id="PF00128">
    <property type="entry name" value="Alpha-amylase"/>
    <property type="match status" value="1"/>
</dbReference>
<sequence>MPGAAGVEIISRGNRRKVVSLEEIASGLFIGRANSKSPYLLRIFWPDGPQEVEDPYSFGPVLDEGALQQFASGSLWDLADRMGALPCTHEGVDGVAFSVWAPNARWVSVIGDFNGWDGGRHPMRLRHAAGVWEIFLPRLGPGERYKFEIEGADGVVRQKADPLARATEAPPATASIVAPQLEHAWSDDEWMARRGENRHPGAPISVYELHPGSWRRPWDERPTHNWDELADQLIPYIQDLGFTHIELLPIMEHPFGGSWGYQPLSLFAPSARYGSPDGFARFVDRCHQAGIGVILDWVPAHFPSDAHGLEQFDGTALYEHADPKEGYHPDWNTLIYNLGRTEVQGFLIASALWWLERFHIDGVRVDAVASMLYRDYSRAHGEWTPNIYGGRENLESVAFLRRMNEVVAARCPTAVTIAEESTAWPGVTAAVEHGGLGFTYKWNMGWMNDTLRYFERDPIHRGWHGGDIGFGLSYAFSERYILPLSHDEVVHGKGSLIEKMPGDRWQKFANLRALFGLMWAHPGKKLLFMGGELAQWAEWNHDRELDWGLLQQPEHHGIQRLVADLNRLYRTEGALHHTDADPRGFSWLIENDHGMGLFAFVRRSFHGGAPILVLLNTTPVPRTGVRVGVPESGQWRQILNSDAEIYGGGNFGSGGTVRTAAEPDHGHAQSLELSFPPLAAVFLRYEGPVV</sequence>
<evidence type="ECO:0000256" key="5">
    <source>
        <dbReference type="ARBA" id="ARBA00022600"/>
    </source>
</evidence>
<dbReference type="GO" id="GO:0004553">
    <property type="term" value="F:hydrolase activity, hydrolyzing O-glycosyl compounds"/>
    <property type="evidence" value="ECO:0007669"/>
    <property type="project" value="InterPro"/>
</dbReference>
<dbReference type="InterPro" id="IPR006047">
    <property type="entry name" value="GH13_cat_dom"/>
</dbReference>
<dbReference type="InterPro" id="IPR006048">
    <property type="entry name" value="A-amylase/branching_C"/>
</dbReference>
<proteinExistence type="inferred from homology"/>
<dbReference type="SUPFAM" id="SSF51445">
    <property type="entry name" value="(Trans)glycosidases"/>
    <property type="match status" value="1"/>
</dbReference>
<dbReference type="PANTHER" id="PTHR43651:SF3">
    <property type="entry name" value="1,4-ALPHA-GLUCAN-BRANCHING ENZYME"/>
    <property type="match status" value="1"/>
</dbReference>